<accession>A0ABR1YGN5</accession>
<dbReference type="SUPFAM" id="SSF50129">
    <property type="entry name" value="GroES-like"/>
    <property type="match status" value="1"/>
</dbReference>
<dbReference type="Gene3D" id="3.90.180.10">
    <property type="entry name" value="Medium-chain alcohol dehydrogenases, catalytic domain"/>
    <property type="match status" value="1"/>
</dbReference>
<name>A0ABR1YGN5_9PEZI</name>
<dbReference type="InterPro" id="IPR011032">
    <property type="entry name" value="GroES-like_sf"/>
</dbReference>
<dbReference type="CDD" id="cd08241">
    <property type="entry name" value="QOR1"/>
    <property type="match status" value="1"/>
</dbReference>
<dbReference type="PROSITE" id="PS01162">
    <property type="entry name" value="QOR_ZETA_CRYSTAL"/>
    <property type="match status" value="1"/>
</dbReference>
<evidence type="ECO:0000313" key="3">
    <source>
        <dbReference type="Proteomes" id="UP001492380"/>
    </source>
</evidence>
<comment type="caution">
    <text evidence="2">The sequence shown here is derived from an EMBL/GenBank/DDBJ whole genome shotgun (WGS) entry which is preliminary data.</text>
</comment>
<dbReference type="SMART" id="SM00829">
    <property type="entry name" value="PKS_ER"/>
    <property type="match status" value="1"/>
</dbReference>
<dbReference type="EMBL" id="JBBWRZ010000009">
    <property type="protein sequence ID" value="KAK8229192.1"/>
    <property type="molecule type" value="Genomic_DNA"/>
</dbReference>
<dbReference type="InterPro" id="IPR051397">
    <property type="entry name" value="Zn-ADH-like_protein"/>
</dbReference>
<dbReference type="InterPro" id="IPR002364">
    <property type="entry name" value="Quin_OxRdtase/zeta-crystal_CS"/>
</dbReference>
<dbReference type="PANTHER" id="PTHR43677">
    <property type="entry name" value="SHORT-CHAIN DEHYDROGENASE/REDUCTASE"/>
    <property type="match status" value="1"/>
</dbReference>
<evidence type="ECO:0000259" key="1">
    <source>
        <dbReference type="SMART" id="SM00829"/>
    </source>
</evidence>
<protein>
    <submittedName>
        <fullName evidence="2">Quinone oxidoreductase</fullName>
    </submittedName>
</protein>
<dbReference type="InterPro" id="IPR013149">
    <property type="entry name" value="ADH-like_C"/>
</dbReference>
<organism evidence="2 3">
    <name type="scientific">Phyllosticta capitalensis</name>
    <dbReference type="NCBI Taxonomy" id="121624"/>
    <lineage>
        <taxon>Eukaryota</taxon>
        <taxon>Fungi</taxon>
        <taxon>Dikarya</taxon>
        <taxon>Ascomycota</taxon>
        <taxon>Pezizomycotina</taxon>
        <taxon>Dothideomycetes</taxon>
        <taxon>Dothideomycetes incertae sedis</taxon>
        <taxon>Botryosphaeriales</taxon>
        <taxon>Phyllostictaceae</taxon>
        <taxon>Phyllosticta</taxon>
    </lineage>
</organism>
<proteinExistence type="predicted"/>
<dbReference type="PANTHER" id="PTHR43677:SF4">
    <property type="entry name" value="QUINONE OXIDOREDUCTASE-LIKE PROTEIN 2"/>
    <property type="match status" value="1"/>
</dbReference>
<dbReference type="InterPro" id="IPR020843">
    <property type="entry name" value="ER"/>
</dbReference>
<reference evidence="2 3" key="1">
    <citation type="submission" date="2024-04" db="EMBL/GenBank/DDBJ databases">
        <title>Phyllosticta paracitricarpa is synonymous to the EU quarantine fungus P. citricarpa based on phylogenomic analyses.</title>
        <authorList>
            <consortium name="Lawrence Berkeley National Laboratory"/>
            <person name="Van Ingen-Buijs V.A."/>
            <person name="Van Westerhoven A.C."/>
            <person name="Haridas S."/>
            <person name="Skiadas P."/>
            <person name="Martin F."/>
            <person name="Groenewald J.Z."/>
            <person name="Crous P.W."/>
            <person name="Seidl M.F."/>
        </authorList>
    </citation>
    <scope>NUCLEOTIDE SEQUENCE [LARGE SCALE GENOMIC DNA]</scope>
    <source>
        <strain evidence="2 3">CBS 123374</strain>
    </source>
</reference>
<dbReference type="InterPro" id="IPR036291">
    <property type="entry name" value="NAD(P)-bd_dom_sf"/>
</dbReference>
<sequence>MRGIQVSKYVKEPSELRVTNNIPEPVPKPDEYVVEVRSFAANFFDILQVQGKYQFQPPFPWTAGVEFSGVVVRVPTAPADGRAPQFNVGDRVFGGNQGACAERVALSEDKLFPVPQGWSFADAAGLWVTAPTSYGGLVLRGELKKGDFVLVHAAAGGVGLAAVQVAKAFGATVIATAGTPRKLEVAKSFGADHVLDYRQADWPEQVKKLTPNGRGVDIVYDSVGLIEKSTKCIAWKGRILVIGFAGGIIEKIPANRLLLKNCSVVGVFWGGMIAREPQVGVDTWKGIFELINSGKYRGTLFTDKEYRGFESVAEALTDLGRRDTWGKVVVNVGEEGRSRI</sequence>
<keyword evidence="3" id="KW-1185">Reference proteome</keyword>
<dbReference type="SUPFAM" id="SSF51735">
    <property type="entry name" value="NAD(P)-binding Rossmann-fold domains"/>
    <property type="match status" value="1"/>
</dbReference>
<dbReference type="InterPro" id="IPR013154">
    <property type="entry name" value="ADH-like_N"/>
</dbReference>
<dbReference type="Gene3D" id="3.40.50.720">
    <property type="entry name" value="NAD(P)-binding Rossmann-like Domain"/>
    <property type="match status" value="1"/>
</dbReference>
<gene>
    <name evidence="2" type="ORF">HDK90DRAFT_418183</name>
</gene>
<evidence type="ECO:0000313" key="2">
    <source>
        <dbReference type="EMBL" id="KAK8229192.1"/>
    </source>
</evidence>
<dbReference type="Pfam" id="PF08240">
    <property type="entry name" value="ADH_N"/>
    <property type="match status" value="1"/>
</dbReference>
<dbReference type="Proteomes" id="UP001492380">
    <property type="component" value="Unassembled WGS sequence"/>
</dbReference>
<feature type="domain" description="Enoyl reductase (ER)" evidence="1">
    <location>
        <begin position="11"/>
        <end position="330"/>
    </location>
</feature>
<dbReference type="Pfam" id="PF00107">
    <property type="entry name" value="ADH_zinc_N"/>
    <property type="match status" value="1"/>
</dbReference>